<dbReference type="SUPFAM" id="SSF53448">
    <property type="entry name" value="Nucleotide-diphospho-sugar transferases"/>
    <property type="match status" value="1"/>
</dbReference>
<dbReference type="EC" id="2.4.-.-" evidence="2"/>
<protein>
    <submittedName>
        <fullName evidence="2">Glycosyltransferase family 2 protein</fullName>
        <ecNumber evidence="2">2.4.-.-</ecNumber>
    </submittedName>
</protein>
<comment type="caution">
    <text evidence="2">The sequence shown here is derived from an EMBL/GenBank/DDBJ whole genome shotgun (WGS) entry which is preliminary data.</text>
</comment>
<sequence>MSLGVAIVTHRNGATIEACLRALSNASAVTAIRVVDNASDDETVNLLSRLASKDPRVRFIANEDNIGFGRGVNQAVAAMPSTEQLLILNPDCELSADELATLCSHLDGDMVLGAELVDAEGHVDPASRRNDLRFWPLLRSRFGLSSYSPYVARDRSAVQAVEAISGAVMLMPRSLFKALQGFDESYRLHVEDLDLCRRARQLGALVAVCNDVQVLHVRGVSSRRRPFFVEWNKHRGMLRYFAAEEARNLHVLQRFAVSAMIWLRLPLMVLRAVLKS</sequence>
<dbReference type="Proteomes" id="UP001356170">
    <property type="component" value="Unassembled WGS sequence"/>
</dbReference>
<dbReference type="GO" id="GO:0016757">
    <property type="term" value="F:glycosyltransferase activity"/>
    <property type="evidence" value="ECO:0007669"/>
    <property type="project" value="UniProtKB-KW"/>
</dbReference>
<feature type="domain" description="Glycosyltransferase 2-like" evidence="1">
    <location>
        <begin position="5"/>
        <end position="128"/>
    </location>
</feature>
<organism evidence="2 3">
    <name type="scientific">Aquilutibacter rugosus</name>
    <dbReference type="NCBI Taxonomy" id="3115820"/>
    <lineage>
        <taxon>Bacteria</taxon>
        <taxon>Pseudomonadati</taxon>
        <taxon>Pseudomonadota</taxon>
        <taxon>Gammaproteobacteria</taxon>
        <taxon>Lysobacterales</taxon>
        <taxon>Lysobacteraceae</taxon>
        <taxon>Aquilutibacter</taxon>
    </lineage>
</organism>
<reference evidence="2 3" key="1">
    <citation type="submission" date="2024-01" db="EMBL/GenBank/DDBJ databases">
        <title>Novel species of the genus Luteimonas isolated from rivers.</title>
        <authorList>
            <person name="Lu H."/>
        </authorList>
    </citation>
    <scope>NUCLEOTIDE SEQUENCE [LARGE SCALE GENOMIC DNA]</scope>
    <source>
        <strain evidence="2 3">FXH3W</strain>
    </source>
</reference>
<keyword evidence="2" id="KW-0328">Glycosyltransferase</keyword>
<dbReference type="PANTHER" id="PTHR43179">
    <property type="entry name" value="RHAMNOSYLTRANSFERASE WBBL"/>
    <property type="match status" value="1"/>
</dbReference>
<evidence type="ECO:0000313" key="3">
    <source>
        <dbReference type="Proteomes" id="UP001356170"/>
    </source>
</evidence>
<dbReference type="InterPro" id="IPR001173">
    <property type="entry name" value="Glyco_trans_2-like"/>
</dbReference>
<proteinExistence type="predicted"/>
<dbReference type="EMBL" id="JAZHBO010000001">
    <property type="protein sequence ID" value="MEF2155308.1"/>
    <property type="molecule type" value="Genomic_DNA"/>
</dbReference>
<accession>A0ABU7UYH0</accession>
<evidence type="ECO:0000313" key="2">
    <source>
        <dbReference type="EMBL" id="MEF2155308.1"/>
    </source>
</evidence>
<evidence type="ECO:0000259" key="1">
    <source>
        <dbReference type="Pfam" id="PF00535"/>
    </source>
</evidence>
<keyword evidence="2" id="KW-0808">Transferase</keyword>
<dbReference type="Pfam" id="PF00535">
    <property type="entry name" value="Glycos_transf_2"/>
    <property type="match status" value="1"/>
</dbReference>
<dbReference type="InterPro" id="IPR029044">
    <property type="entry name" value="Nucleotide-diphossugar_trans"/>
</dbReference>
<dbReference type="Gene3D" id="3.90.550.10">
    <property type="entry name" value="Spore Coat Polysaccharide Biosynthesis Protein SpsA, Chain A"/>
    <property type="match status" value="1"/>
</dbReference>
<dbReference type="RefSeq" id="WP_331703377.1">
    <property type="nucleotide sequence ID" value="NZ_JAZHBO010000001.1"/>
</dbReference>
<dbReference type="PANTHER" id="PTHR43179:SF7">
    <property type="entry name" value="RHAMNOSYLTRANSFERASE WBBL"/>
    <property type="match status" value="1"/>
</dbReference>
<name>A0ABU7UYH0_9GAMM</name>
<gene>
    <name evidence="2" type="ORF">V3390_03550</name>
</gene>
<keyword evidence="3" id="KW-1185">Reference proteome</keyword>